<comment type="domain">
    <text evidence="3">Contains a C-terminal catalytic domain, and an N-terminal region which modulates catalytic activity.</text>
</comment>
<keyword evidence="3" id="KW-0963">Cytoplasm</keyword>
<evidence type="ECO:0000313" key="9">
    <source>
        <dbReference type="Proteomes" id="UP000603434"/>
    </source>
</evidence>
<evidence type="ECO:0000259" key="7">
    <source>
        <dbReference type="PROSITE" id="PS50122"/>
    </source>
</evidence>
<keyword evidence="3 5" id="KW-0597">Phosphoprotein</keyword>
<feature type="modified residue" description="4-aspartylphosphate" evidence="3 5">
    <location>
        <position position="59"/>
    </location>
</feature>
<dbReference type="InterPro" id="IPR000673">
    <property type="entry name" value="Sig_transdc_resp-reg_Me-estase"/>
</dbReference>
<dbReference type="Gene3D" id="3.40.50.2300">
    <property type="match status" value="1"/>
</dbReference>
<dbReference type="AlphaFoldDB" id="A0A8J6TL39"/>
<comment type="similarity">
    <text evidence="3">Belongs to the CheB family.</text>
</comment>
<evidence type="ECO:0000259" key="6">
    <source>
        <dbReference type="PROSITE" id="PS50110"/>
    </source>
</evidence>
<sequence length="372" mass="40185">MNHAKPLKVLIVDDTVIYRKIVNDVLSELPDVQVVGSAHNGKAAITKIVALKPDLLTLDIEMPEMDGLEVLTHLQTIAPEVGAIVLSTLTTKGSEMTIKSLELGAFDFIPKPQTGNMEENKIYIKSTLAPMIKAFARRQEIKRLLKDKSIHSKTTLEKETPPDSQNIAERMIAITGRQRQKSEIVAIGISTGGPNALAQMMPKIPSNLGVPIVIVQHMPPVFTQSLANSLNAKCAIDVREATDGEPLKPDTALIAPGGKQMKVVAAPDGKTRIVRITDDPPEHSCRPSVDYLFRSIAHHYVGRATGVIMTGMGSDGLLGLKLMKRNGATIIAQDESTCVVYGMPKGPIEIGIVDVVAPLDKIADEIVKTISH</sequence>
<dbReference type="PIRSF" id="PIRSF000876">
    <property type="entry name" value="RR_chemtxs_CheB"/>
    <property type="match status" value="1"/>
</dbReference>
<evidence type="ECO:0000256" key="4">
    <source>
        <dbReference type="PROSITE-ProRule" id="PRU00050"/>
    </source>
</evidence>
<dbReference type="EC" id="3.1.1.61" evidence="3"/>
<dbReference type="Pfam" id="PF00072">
    <property type="entry name" value="Response_reg"/>
    <property type="match status" value="1"/>
</dbReference>
<dbReference type="PROSITE" id="PS50122">
    <property type="entry name" value="CHEB"/>
    <property type="match status" value="1"/>
</dbReference>
<feature type="active site" evidence="3 4">
    <location>
        <position position="217"/>
    </location>
</feature>
<dbReference type="InterPro" id="IPR011006">
    <property type="entry name" value="CheY-like_superfamily"/>
</dbReference>
<comment type="catalytic activity">
    <reaction evidence="3">
        <text>L-glutaminyl-[protein] + H2O = L-glutamyl-[protein] + NH4(+)</text>
        <dbReference type="Rhea" id="RHEA:16441"/>
        <dbReference type="Rhea" id="RHEA-COMP:10207"/>
        <dbReference type="Rhea" id="RHEA-COMP:10208"/>
        <dbReference type="ChEBI" id="CHEBI:15377"/>
        <dbReference type="ChEBI" id="CHEBI:28938"/>
        <dbReference type="ChEBI" id="CHEBI:29973"/>
        <dbReference type="ChEBI" id="CHEBI:30011"/>
        <dbReference type="EC" id="3.5.1.44"/>
    </reaction>
</comment>
<comment type="function">
    <text evidence="3">Involved in chemotaxis. Part of a chemotaxis signal transduction system that modulates chemotaxis in response to various stimuli. Catalyzes the demethylation of specific methylglutamate residues introduced into the chemoreceptors (methyl-accepting chemotaxis proteins or MCP) by CheR. Also mediates the irreversible deamidation of specific glutamine residues to glutamic acid.</text>
</comment>
<dbReference type="GO" id="GO:0006935">
    <property type="term" value="P:chemotaxis"/>
    <property type="evidence" value="ECO:0007669"/>
    <property type="project" value="UniProtKB-UniRule"/>
</dbReference>
<comment type="PTM">
    <text evidence="3">Phosphorylated by CheA. Phosphorylation of the N-terminal regulatory domain activates the methylesterase activity.</text>
</comment>
<comment type="caution">
    <text evidence="8">The sequence shown here is derived from an EMBL/GenBank/DDBJ whole genome shotgun (WGS) entry which is preliminary data.</text>
</comment>
<name>A0A8J6TL39_9BACT</name>
<dbReference type="CDD" id="cd16432">
    <property type="entry name" value="CheB_Rec"/>
    <property type="match status" value="1"/>
</dbReference>
<protein>
    <recommendedName>
        <fullName evidence="3">Protein-glutamate methylesterase/protein-glutamine glutaminase</fullName>
        <ecNumber evidence="3">3.1.1.61</ecNumber>
        <ecNumber evidence="3">3.5.1.44</ecNumber>
    </recommendedName>
</protein>
<dbReference type="PANTHER" id="PTHR42872">
    <property type="entry name" value="PROTEIN-GLUTAMATE METHYLESTERASE/PROTEIN-GLUTAMINE GLUTAMINASE"/>
    <property type="match status" value="1"/>
</dbReference>
<feature type="active site" evidence="3 4">
    <location>
        <position position="190"/>
    </location>
</feature>
<comment type="catalytic activity">
    <reaction evidence="2 3">
        <text>[protein]-L-glutamate 5-O-methyl ester + H2O = L-glutamyl-[protein] + methanol + H(+)</text>
        <dbReference type="Rhea" id="RHEA:23236"/>
        <dbReference type="Rhea" id="RHEA-COMP:10208"/>
        <dbReference type="Rhea" id="RHEA-COMP:10311"/>
        <dbReference type="ChEBI" id="CHEBI:15377"/>
        <dbReference type="ChEBI" id="CHEBI:15378"/>
        <dbReference type="ChEBI" id="CHEBI:17790"/>
        <dbReference type="ChEBI" id="CHEBI:29973"/>
        <dbReference type="ChEBI" id="CHEBI:82795"/>
        <dbReference type="EC" id="3.1.1.61"/>
    </reaction>
</comment>
<dbReference type="SUPFAM" id="SSF52172">
    <property type="entry name" value="CheY-like"/>
    <property type="match status" value="1"/>
</dbReference>
<reference evidence="8 9" key="1">
    <citation type="submission" date="2020-08" db="EMBL/GenBank/DDBJ databases">
        <title>Bridging the membrane lipid divide: bacteria of the FCB group superphylum have the potential to synthesize archaeal ether lipids.</title>
        <authorList>
            <person name="Villanueva L."/>
            <person name="Von Meijenfeldt F.A.B."/>
            <person name="Westbye A.B."/>
            <person name="Yadav S."/>
            <person name="Hopmans E.C."/>
            <person name="Dutilh B.E."/>
            <person name="Sinninghe Damste J.S."/>
        </authorList>
    </citation>
    <scope>NUCLEOTIDE SEQUENCE [LARGE SCALE GENOMIC DNA]</scope>
    <source>
        <strain evidence="8">NIOZ-UU30</strain>
    </source>
</reference>
<dbReference type="SUPFAM" id="SSF52738">
    <property type="entry name" value="Methylesterase CheB, C-terminal domain"/>
    <property type="match status" value="1"/>
</dbReference>
<proteinExistence type="inferred from homology"/>
<dbReference type="GO" id="GO:0005737">
    <property type="term" value="C:cytoplasm"/>
    <property type="evidence" value="ECO:0007669"/>
    <property type="project" value="UniProtKB-SubCell"/>
</dbReference>
<dbReference type="InterPro" id="IPR008248">
    <property type="entry name" value="CheB-like"/>
</dbReference>
<evidence type="ECO:0000256" key="1">
    <source>
        <dbReference type="ARBA" id="ARBA00022801"/>
    </source>
</evidence>
<feature type="domain" description="Response regulatory" evidence="6">
    <location>
        <begin position="8"/>
        <end position="126"/>
    </location>
</feature>
<gene>
    <name evidence="3" type="primary">cheB</name>
    <name evidence="8" type="ORF">H8E23_01000</name>
</gene>
<dbReference type="HAMAP" id="MF_00099">
    <property type="entry name" value="CheB_chemtxs"/>
    <property type="match status" value="1"/>
</dbReference>
<dbReference type="GO" id="GO:0000156">
    <property type="term" value="F:phosphorelay response regulator activity"/>
    <property type="evidence" value="ECO:0007669"/>
    <property type="project" value="InterPro"/>
</dbReference>
<dbReference type="InterPro" id="IPR001789">
    <property type="entry name" value="Sig_transdc_resp-reg_receiver"/>
</dbReference>
<dbReference type="InterPro" id="IPR035909">
    <property type="entry name" value="CheB_C"/>
</dbReference>
<accession>A0A8J6TL39</accession>
<dbReference type="PANTHER" id="PTHR42872:SF3">
    <property type="entry name" value="PROTEIN-GLUTAMATE METHYLESTERASE_PROTEIN-GLUTAMINE GLUTAMINASE 1"/>
    <property type="match status" value="1"/>
</dbReference>
<keyword evidence="1 3" id="KW-0378">Hydrolase</keyword>
<dbReference type="CDD" id="cd17541">
    <property type="entry name" value="REC_CheB-like"/>
    <property type="match status" value="1"/>
</dbReference>
<evidence type="ECO:0000256" key="3">
    <source>
        <dbReference type="HAMAP-Rule" id="MF_00099"/>
    </source>
</evidence>
<evidence type="ECO:0000313" key="8">
    <source>
        <dbReference type="EMBL" id="MBC8359961.1"/>
    </source>
</evidence>
<keyword evidence="3 4" id="KW-0145">Chemotaxis</keyword>
<dbReference type="EC" id="3.5.1.44" evidence="3"/>
<dbReference type="GO" id="GO:0008984">
    <property type="term" value="F:protein-glutamate methylesterase activity"/>
    <property type="evidence" value="ECO:0007669"/>
    <property type="project" value="UniProtKB-UniRule"/>
</dbReference>
<organism evidence="8 9">
    <name type="scientific">Candidatus Desulfatibia profunda</name>
    <dbReference type="NCBI Taxonomy" id="2841695"/>
    <lineage>
        <taxon>Bacteria</taxon>
        <taxon>Pseudomonadati</taxon>
        <taxon>Thermodesulfobacteriota</taxon>
        <taxon>Desulfobacteria</taxon>
        <taxon>Desulfobacterales</taxon>
        <taxon>Desulfobacterales incertae sedis</taxon>
        <taxon>Candidatus Desulfatibia</taxon>
    </lineage>
</organism>
<evidence type="ECO:0000256" key="5">
    <source>
        <dbReference type="PROSITE-ProRule" id="PRU00169"/>
    </source>
</evidence>
<dbReference type="Gene3D" id="3.40.50.180">
    <property type="entry name" value="Methylesterase CheB, C-terminal domain"/>
    <property type="match status" value="1"/>
</dbReference>
<evidence type="ECO:0000256" key="2">
    <source>
        <dbReference type="ARBA" id="ARBA00048267"/>
    </source>
</evidence>
<dbReference type="Proteomes" id="UP000603434">
    <property type="component" value="Unassembled WGS sequence"/>
</dbReference>
<feature type="domain" description="CheB-type methylesterase" evidence="7">
    <location>
        <begin position="178"/>
        <end position="372"/>
    </location>
</feature>
<dbReference type="PROSITE" id="PS50110">
    <property type="entry name" value="RESPONSE_REGULATORY"/>
    <property type="match status" value="1"/>
</dbReference>
<dbReference type="SMART" id="SM00448">
    <property type="entry name" value="REC"/>
    <property type="match status" value="1"/>
</dbReference>
<dbReference type="GO" id="GO:0050568">
    <property type="term" value="F:protein-glutamine glutaminase activity"/>
    <property type="evidence" value="ECO:0007669"/>
    <property type="project" value="UniProtKB-UniRule"/>
</dbReference>
<dbReference type="NCBIfam" id="NF001965">
    <property type="entry name" value="PRK00742.1"/>
    <property type="match status" value="1"/>
</dbReference>
<feature type="active site" evidence="3 4">
    <location>
        <position position="315"/>
    </location>
</feature>
<dbReference type="EMBL" id="JACNJH010000049">
    <property type="protein sequence ID" value="MBC8359961.1"/>
    <property type="molecule type" value="Genomic_DNA"/>
</dbReference>
<comment type="subcellular location">
    <subcellularLocation>
        <location evidence="3">Cytoplasm</location>
    </subcellularLocation>
</comment>
<dbReference type="Pfam" id="PF01339">
    <property type="entry name" value="CheB_methylest"/>
    <property type="match status" value="1"/>
</dbReference>